<keyword evidence="3 6" id="KW-0560">Oxidoreductase</keyword>
<proteinExistence type="evidence at transcript level"/>
<dbReference type="AlphaFoldDB" id="A0A9Y0ZEY5"/>
<feature type="binding site" evidence="5">
    <location>
        <position position="399"/>
    </location>
    <ligand>
        <name>Fe cation</name>
        <dbReference type="ChEBI" id="CHEBI:24875"/>
        <note>catalytic</note>
    </ligand>
</feature>
<evidence type="ECO:0000256" key="5">
    <source>
        <dbReference type="PIRSR" id="PIRSR604294-1"/>
    </source>
</evidence>
<dbReference type="Pfam" id="PF03055">
    <property type="entry name" value="RPE65"/>
    <property type="match status" value="1"/>
</dbReference>
<dbReference type="PANTHER" id="PTHR10543:SF58">
    <property type="entry name" value="CAROTENOID CLEAVAGE DIOXYGENASE 4, CHLOROPLASTIC-RELATED"/>
    <property type="match status" value="1"/>
</dbReference>
<dbReference type="GO" id="GO:0009570">
    <property type="term" value="C:chloroplast stroma"/>
    <property type="evidence" value="ECO:0007669"/>
    <property type="project" value="TreeGrafter"/>
</dbReference>
<keyword evidence="3 6" id="KW-0223">Dioxygenase</keyword>
<accession>A0A9Y0ZEY5</accession>
<dbReference type="GO" id="GO:0046872">
    <property type="term" value="F:metal ion binding"/>
    <property type="evidence" value="ECO:0007669"/>
    <property type="project" value="UniProtKB-KW"/>
</dbReference>
<feature type="binding site" evidence="5">
    <location>
        <position position="284"/>
    </location>
    <ligand>
        <name>Fe cation</name>
        <dbReference type="ChEBI" id="CHEBI:24875"/>
        <note>catalytic</note>
    </ligand>
</feature>
<reference evidence="6" key="1">
    <citation type="submission" date="2021-04" db="EMBL/GenBank/DDBJ databases">
        <title>Transcriptome analysis for identification of genes encoding DOXP/MEP, carotenoid and bixin pathway enzymes in seeds of Bixa orellana.</title>
        <authorList>
            <person name="Moreira V.S."/>
            <person name="Soares V.L.F."/>
            <person name="de Souza V.C."/>
            <person name="Goliatt P.V.Z.C."/>
            <person name="Reboucas T.N.H."/>
            <person name="Otoni W.C."/>
            <person name="Costa M.G.C."/>
        </authorList>
    </citation>
    <scope>NUCLEOTIDE SEQUENCE</scope>
    <source>
        <strain evidence="6">C24798_g1_i1_m.215252</strain>
    </source>
</reference>
<keyword evidence="2 5" id="KW-0479">Metal-binding</keyword>
<evidence type="ECO:0000313" key="6">
    <source>
        <dbReference type="EMBL" id="QTZ19663.1"/>
    </source>
</evidence>
<dbReference type="InterPro" id="IPR004294">
    <property type="entry name" value="Carotenoid_Oase"/>
</dbReference>
<dbReference type="GO" id="GO:0016121">
    <property type="term" value="P:carotene catabolic process"/>
    <property type="evidence" value="ECO:0007669"/>
    <property type="project" value="TreeGrafter"/>
</dbReference>
<keyword evidence="4 5" id="KW-0408">Iron</keyword>
<evidence type="ECO:0000256" key="2">
    <source>
        <dbReference type="ARBA" id="ARBA00022723"/>
    </source>
</evidence>
<protein>
    <submittedName>
        <fullName evidence="6">Carotenoid cleavage dioxygenase 4 isoform 3</fullName>
    </submittedName>
</protein>
<feature type="binding site" evidence="5">
    <location>
        <position position="333"/>
    </location>
    <ligand>
        <name>Fe cation</name>
        <dbReference type="ChEBI" id="CHEBI:24875"/>
        <note>catalytic</note>
    </ligand>
</feature>
<evidence type="ECO:0000256" key="4">
    <source>
        <dbReference type="ARBA" id="ARBA00023004"/>
    </source>
</evidence>
<dbReference type="GO" id="GO:0010436">
    <property type="term" value="F:carotenoid dioxygenase activity"/>
    <property type="evidence" value="ECO:0007669"/>
    <property type="project" value="TreeGrafter"/>
</dbReference>
<dbReference type="EMBL" id="MW885537">
    <property type="protein sequence ID" value="QTZ19663.1"/>
    <property type="molecule type" value="mRNA"/>
</dbReference>
<feature type="binding site" evidence="5">
    <location>
        <position position="573"/>
    </location>
    <ligand>
        <name>Fe cation</name>
        <dbReference type="ChEBI" id="CHEBI:24875"/>
        <note>catalytic</note>
    </ligand>
</feature>
<name>A0A9Y0ZEY5_BIXOR</name>
<evidence type="ECO:0000256" key="3">
    <source>
        <dbReference type="ARBA" id="ARBA00022964"/>
    </source>
</evidence>
<dbReference type="PANTHER" id="PTHR10543">
    <property type="entry name" value="BETA-CAROTENE DIOXYGENASE"/>
    <property type="match status" value="1"/>
</dbReference>
<organism evidence="6">
    <name type="scientific">Bixa orellana</name>
    <name type="common">Lipstick tree</name>
    <dbReference type="NCBI Taxonomy" id="66672"/>
    <lineage>
        <taxon>Eukaryota</taxon>
        <taxon>Viridiplantae</taxon>
        <taxon>Streptophyta</taxon>
        <taxon>Embryophyta</taxon>
        <taxon>Tracheophyta</taxon>
        <taxon>Spermatophyta</taxon>
        <taxon>Magnoliopsida</taxon>
        <taxon>eudicotyledons</taxon>
        <taxon>Gunneridae</taxon>
        <taxon>Pentapetalae</taxon>
        <taxon>rosids</taxon>
        <taxon>malvids</taxon>
        <taxon>Malvales</taxon>
        <taxon>Bixaceae</taxon>
        <taxon>Bixa</taxon>
    </lineage>
</organism>
<sequence>MYCYSISSPAGATIAYHEKTSIYTKETREGMPKIPSFGILPLIKTQQASHLRKLRMTIVKKQSTKTSSPLSPSFLSALASKASHFIHSSISNVISPPIQPWVDPDQVLTGNFAPVEEMGPTECPVVEGQLPPSLNGTAYLRNGSNPQLRPRRALQYFEADGMIHSLHFSSDGRAIYSSRYVETYKYKIERKNGAATIPNFMAGFYGLIDVARFFGLLGQILRGRLSVMEGFGGANTSVAFFGKKLMALCESDLPYIITLTEDGDIKTLKRWDFDRRVMANMTAHPKFDEDTKEAFAFRYNMFCPFLTFFRFDENGVKHEDVNITSLKQPCLIHDFAITKRFVVFDETQLVFSVAKMMLGRGSIVDHNPKKIPRIGVLPRYATNDSDLKWFYVPGFNGFHLVNAWENEEDEIEILGTNVLSLGNILVKRVTTSLDKVTINMQTGEISRKVLSPRNLEFGAINSSYAGKRNRYAYFAVMEEVPKTSGVVKIDLETGREVGIRFYGVGSFGGEPLFVRKDAENGASPVDEDDGYVISYVHNENTEESRFLVMDAKSPELEIVAAIKMPRRVPYGFHGLFLSKEELSNIRVHTP</sequence>
<comment type="similarity">
    <text evidence="1">Belongs to the carotenoid oxygenase family.</text>
</comment>
<evidence type="ECO:0000256" key="1">
    <source>
        <dbReference type="ARBA" id="ARBA00006787"/>
    </source>
</evidence>
<comment type="cofactor">
    <cofactor evidence="5">
        <name>Fe(2+)</name>
        <dbReference type="ChEBI" id="CHEBI:29033"/>
    </cofactor>
    <text evidence="5">Binds 1 Fe(2+) ion per subunit.</text>
</comment>